<dbReference type="CDD" id="cd00067">
    <property type="entry name" value="GAL4"/>
    <property type="match status" value="1"/>
</dbReference>
<dbReference type="InterPro" id="IPR036864">
    <property type="entry name" value="Zn2-C6_fun-type_DNA-bd_sf"/>
</dbReference>
<dbReference type="GeneID" id="19152394"/>
<dbReference type="GO" id="GO:0008270">
    <property type="term" value="F:zinc ion binding"/>
    <property type="evidence" value="ECO:0007669"/>
    <property type="project" value="InterPro"/>
</dbReference>
<keyword evidence="1" id="KW-0539">Nucleus</keyword>
<reference evidence="3 4" key="1">
    <citation type="journal article" date="2013" name="PLoS Genet.">
        <title>Comparative genome structure, secondary metabolite, and effector coding capacity across Cochliobolus pathogens.</title>
        <authorList>
            <person name="Condon B.J."/>
            <person name="Leng Y."/>
            <person name="Wu D."/>
            <person name="Bushley K.E."/>
            <person name="Ohm R.A."/>
            <person name="Otillar R."/>
            <person name="Martin J."/>
            <person name="Schackwitz W."/>
            <person name="Grimwood J."/>
            <person name="MohdZainudin N."/>
            <person name="Xue C."/>
            <person name="Wang R."/>
            <person name="Manning V.A."/>
            <person name="Dhillon B."/>
            <person name="Tu Z.J."/>
            <person name="Steffenson B.J."/>
            <person name="Salamov A."/>
            <person name="Sun H."/>
            <person name="Lowry S."/>
            <person name="LaButti K."/>
            <person name="Han J."/>
            <person name="Copeland A."/>
            <person name="Lindquist E."/>
            <person name="Barry K."/>
            <person name="Schmutz J."/>
            <person name="Baker S.E."/>
            <person name="Ciuffetti L.M."/>
            <person name="Grigoriev I.V."/>
            <person name="Zhong S."/>
            <person name="Turgeon B.G."/>
        </authorList>
    </citation>
    <scope>NUCLEOTIDE SEQUENCE [LARGE SCALE GENOMIC DNA]</scope>
    <source>
        <strain evidence="3 4">26-R-13</strain>
    </source>
</reference>
<name>W6YLS3_COCC2</name>
<dbReference type="RefSeq" id="XP_007709049.1">
    <property type="nucleotide sequence ID" value="XM_007710859.1"/>
</dbReference>
<keyword evidence="2" id="KW-0812">Transmembrane</keyword>
<dbReference type="SUPFAM" id="SSF57701">
    <property type="entry name" value="Zn2/Cys6 DNA-binding domain"/>
    <property type="match status" value="1"/>
</dbReference>
<dbReference type="GO" id="GO:0000981">
    <property type="term" value="F:DNA-binding transcription factor activity, RNA polymerase II-specific"/>
    <property type="evidence" value="ECO:0007669"/>
    <property type="project" value="InterPro"/>
</dbReference>
<evidence type="ECO:0008006" key="5">
    <source>
        <dbReference type="Google" id="ProtNLM"/>
    </source>
</evidence>
<evidence type="ECO:0000313" key="3">
    <source>
        <dbReference type="EMBL" id="EUC36634.1"/>
    </source>
</evidence>
<accession>W6YLS3</accession>
<keyword evidence="2" id="KW-0472">Membrane</keyword>
<dbReference type="Proteomes" id="UP000053841">
    <property type="component" value="Unassembled WGS sequence"/>
</dbReference>
<dbReference type="InterPro" id="IPR001138">
    <property type="entry name" value="Zn2Cys6_DnaBD"/>
</dbReference>
<dbReference type="AlphaFoldDB" id="W6YLS3"/>
<dbReference type="HOGENOM" id="CLU_1901158_0_0_1"/>
<feature type="transmembrane region" description="Helical" evidence="2">
    <location>
        <begin position="21"/>
        <end position="43"/>
    </location>
</feature>
<evidence type="ECO:0000313" key="4">
    <source>
        <dbReference type="Proteomes" id="UP000053841"/>
    </source>
</evidence>
<organism evidence="3 4">
    <name type="scientific">Cochliobolus carbonum (strain 26-R-13)</name>
    <name type="common">Maize leaf spot fungus</name>
    <name type="synonym">Bipolaris zeicola</name>
    <dbReference type="NCBI Taxonomy" id="930089"/>
    <lineage>
        <taxon>Eukaryota</taxon>
        <taxon>Fungi</taxon>
        <taxon>Dikarya</taxon>
        <taxon>Ascomycota</taxon>
        <taxon>Pezizomycotina</taxon>
        <taxon>Dothideomycetes</taxon>
        <taxon>Pleosporomycetidae</taxon>
        <taxon>Pleosporales</taxon>
        <taxon>Pleosporineae</taxon>
        <taxon>Pleosporaceae</taxon>
        <taxon>Bipolaris</taxon>
    </lineage>
</organism>
<feature type="non-terminal residue" evidence="3">
    <location>
        <position position="1"/>
    </location>
</feature>
<evidence type="ECO:0000256" key="1">
    <source>
        <dbReference type="ARBA" id="ARBA00023242"/>
    </source>
</evidence>
<protein>
    <recommendedName>
        <fullName evidence="5">Zn(2)-C6 fungal-type domain-containing protein</fullName>
    </recommendedName>
</protein>
<sequence length="134" mass="15409">LLLPYARKPKNKVVESRTRKTLLIATLNGLLHMIGSYLLRYALRPPEMQIRFNSELTHPSLAAPRTRHMIPLYFPLRFSWPSYQSETLGSHVQILGLPATMVTLTIPASVAKRKQACTSCRQRKKKCDVRVMMY</sequence>
<keyword evidence="2" id="KW-1133">Transmembrane helix</keyword>
<dbReference type="EMBL" id="KI964559">
    <property type="protein sequence ID" value="EUC36634.1"/>
    <property type="molecule type" value="Genomic_DNA"/>
</dbReference>
<gene>
    <name evidence="3" type="ORF">COCCADRAFT_87621</name>
</gene>
<keyword evidence="4" id="KW-1185">Reference proteome</keyword>
<dbReference type="KEGG" id="bze:COCCADRAFT_87621"/>
<evidence type="ECO:0000256" key="2">
    <source>
        <dbReference type="SAM" id="Phobius"/>
    </source>
</evidence>
<proteinExistence type="predicted"/>